<organism evidence="2 4">
    <name type="scientific">Aureobasidium pullulans</name>
    <name type="common">Black yeast</name>
    <name type="synonym">Pullularia pullulans</name>
    <dbReference type="NCBI Taxonomy" id="5580"/>
    <lineage>
        <taxon>Eukaryota</taxon>
        <taxon>Fungi</taxon>
        <taxon>Dikarya</taxon>
        <taxon>Ascomycota</taxon>
        <taxon>Pezizomycotina</taxon>
        <taxon>Dothideomycetes</taxon>
        <taxon>Dothideomycetidae</taxon>
        <taxon>Dothideales</taxon>
        <taxon>Saccotheciaceae</taxon>
        <taxon>Aureobasidium</taxon>
    </lineage>
</organism>
<evidence type="ECO:0000313" key="2">
    <source>
        <dbReference type="EMBL" id="THW97829.1"/>
    </source>
</evidence>
<dbReference type="Proteomes" id="UP000309076">
    <property type="component" value="Unassembled WGS sequence"/>
</dbReference>
<sequence>MADPPSTVPQSSAPEGTAATTNAHIPELPNEVLCSIAGFVDDADIPNLRLAAKVFHYITAERFATVFFQDRAYELSPAGLKALVKITEHPVFAPYIRTIIIGHGGKHHSAEYHDKMESAFQNLKVYGHKISLGLRRVRTAHNFEVRPLRVETAMSKFSTKMISAAKKAQMPIESIIADLQNPLVGDPSGEWHYLYPHILRGDGSTAFHIKLSSHGPTFAASNRVSFINSHRRLELSRTNPSVERVISCELPYFALELHLSDCEVSGTLMAKLLSHSSQLKHISFHNVHLVMSSDSLGHWGRVFTYLFAFRTRSLDSCEFGNLWHGRDSLWLGGGDKTIRAKTRGQVYTVMPNLAARLEESTLDV</sequence>
<evidence type="ECO:0000313" key="6">
    <source>
        <dbReference type="Proteomes" id="UP000310121"/>
    </source>
</evidence>
<name>A0A1A7MEW5_AURPU</name>
<evidence type="ECO:0000313" key="3">
    <source>
        <dbReference type="EMBL" id="THZ12657.1"/>
    </source>
</evidence>
<dbReference type="EMBL" id="QZAR01000001">
    <property type="protein sequence ID" value="THW97829.1"/>
    <property type="molecule type" value="Genomic_DNA"/>
</dbReference>
<dbReference type="AlphaFoldDB" id="A0A1A7MEW5"/>
<dbReference type="EMBL" id="QZAM01000008">
    <property type="protein sequence ID" value="THW52515.1"/>
    <property type="molecule type" value="Genomic_DNA"/>
</dbReference>
<proteinExistence type="predicted"/>
<accession>A0A1A7MEW5</accession>
<gene>
    <name evidence="3" type="ORF">D6C90_10361</name>
    <name evidence="2" type="ORF">D6D15_00110</name>
    <name evidence="1" type="ORF">D6D21_00925</name>
</gene>
<evidence type="ECO:0000313" key="1">
    <source>
        <dbReference type="EMBL" id="THW52515.1"/>
    </source>
</evidence>
<dbReference type="EMBL" id="QZBN01002169">
    <property type="protein sequence ID" value="THZ12657.1"/>
    <property type="molecule type" value="Genomic_DNA"/>
</dbReference>
<dbReference type="Proteomes" id="UP000304928">
    <property type="component" value="Unassembled WGS sequence"/>
</dbReference>
<evidence type="ECO:0008006" key="7">
    <source>
        <dbReference type="Google" id="ProtNLM"/>
    </source>
</evidence>
<protein>
    <recommendedName>
        <fullName evidence="7">F-box domain-containing protein</fullName>
    </recommendedName>
</protein>
<evidence type="ECO:0000313" key="4">
    <source>
        <dbReference type="Proteomes" id="UP000304928"/>
    </source>
</evidence>
<reference evidence="4 5" key="1">
    <citation type="submission" date="2018-10" db="EMBL/GenBank/DDBJ databases">
        <title>Fifty Aureobasidium pullulans genomes reveal a recombining polyextremotolerant generalist.</title>
        <authorList>
            <person name="Gostincar C."/>
            <person name="Turk M."/>
            <person name="Zajc J."/>
            <person name="Gunde-Cimerman N."/>
        </authorList>
    </citation>
    <scope>NUCLEOTIDE SEQUENCE [LARGE SCALE GENOMIC DNA]</scope>
    <source>
        <strain evidence="2 4">EXF-10507</strain>
        <strain evidence="1 5">EXF-10796</strain>
        <strain evidence="3 6">EXF-3844</strain>
    </source>
</reference>
<comment type="caution">
    <text evidence="2">The sequence shown here is derived from an EMBL/GenBank/DDBJ whole genome shotgun (WGS) entry which is preliminary data.</text>
</comment>
<dbReference type="Proteomes" id="UP000310121">
    <property type="component" value="Unassembled WGS sequence"/>
</dbReference>
<evidence type="ECO:0000313" key="5">
    <source>
        <dbReference type="Proteomes" id="UP000309076"/>
    </source>
</evidence>